<evidence type="ECO:0000313" key="2">
    <source>
        <dbReference type="EMBL" id="GIN60153.1"/>
    </source>
</evidence>
<proteinExistence type="predicted"/>
<keyword evidence="1" id="KW-0472">Membrane</keyword>
<accession>A0A920BRM4</accession>
<gene>
    <name evidence="2" type="ORF">J27TS8_01460</name>
</gene>
<evidence type="ECO:0000256" key="1">
    <source>
        <dbReference type="SAM" id="Phobius"/>
    </source>
</evidence>
<dbReference type="Proteomes" id="UP000682111">
    <property type="component" value="Unassembled WGS sequence"/>
</dbReference>
<dbReference type="EMBL" id="BORC01000001">
    <property type="protein sequence ID" value="GIN60153.1"/>
    <property type="molecule type" value="Genomic_DNA"/>
</dbReference>
<feature type="transmembrane region" description="Helical" evidence="1">
    <location>
        <begin position="32"/>
        <end position="56"/>
    </location>
</feature>
<sequence>MAKNRYILCLLASAAMLYFALPRLPIHDGGLAGIFAISWLILCLIVIAGNLSALLYEPKKARENVRKSPVKSQKRLRSYN</sequence>
<name>A0A920BRM4_9BACI</name>
<keyword evidence="3" id="KW-1185">Reference proteome</keyword>
<reference evidence="2" key="1">
    <citation type="submission" date="2021-03" db="EMBL/GenBank/DDBJ databases">
        <title>Antimicrobial resistance genes in bacteria isolated from Japanese honey, and their potential for conferring macrolide and lincosamide resistance in the American foulbrood pathogen Paenibacillus larvae.</title>
        <authorList>
            <person name="Okamoto M."/>
            <person name="Kumagai M."/>
            <person name="Kanamori H."/>
            <person name="Takamatsu D."/>
        </authorList>
    </citation>
    <scope>NUCLEOTIDE SEQUENCE</scope>
    <source>
        <strain evidence="2">J27TS8</strain>
    </source>
</reference>
<organism evidence="2 3">
    <name type="scientific">Robertmurraya siralis</name>
    <dbReference type="NCBI Taxonomy" id="77777"/>
    <lineage>
        <taxon>Bacteria</taxon>
        <taxon>Bacillati</taxon>
        <taxon>Bacillota</taxon>
        <taxon>Bacilli</taxon>
        <taxon>Bacillales</taxon>
        <taxon>Bacillaceae</taxon>
        <taxon>Robertmurraya</taxon>
    </lineage>
</organism>
<dbReference type="AlphaFoldDB" id="A0A920BRM4"/>
<keyword evidence="1" id="KW-1133">Transmembrane helix</keyword>
<keyword evidence="1" id="KW-0812">Transmembrane</keyword>
<protein>
    <submittedName>
        <fullName evidence="2">Uncharacterized protein</fullName>
    </submittedName>
</protein>
<dbReference type="RefSeq" id="WP_095307935.1">
    <property type="nucleotide sequence ID" value="NZ_BORC01000001.1"/>
</dbReference>
<evidence type="ECO:0000313" key="3">
    <source>
        <dbReference type="Proteomes" id="UP000682111"/>
    </source>
</evidence>
<comment type="caution">
    <text evidence="2">The sequence shown here is derived from an EMBL/GenBank/DDBJ whole genome shotgun (WGS) entry which is preliminary data.</text>
</comment>